<proteinExistence type="predicted"/>
<keyword evidence="4 6" id="KW-1133">Transmembrane helix</keyword>
<evidence type="ECO:0000256" key="4">
    <source>
        <dbReference type="ARBA" id="ARBA00022989"/>
    </source>
</evidence>
<dbReference type="InterPro" id="IPR003339">
    <property type="entry name" value="ABC/ECF_trnsptr_transmembrane"/>
</dbReference>
<comment type="caution">
    <text evidence="7">The sequence shown here is derived from an EMBL/GenBank/DDBJ whole genome shotgun (WGS) entry which is preliminary data.</text>
</comment>
<evidence type="ECO:0000256" key="2">
    <source>
        <dbReference type="ARBA" id="ARBA00022475"/>
    </source>
</evidence>
<keyword evidence="5 6" id="KW-0472">Membrane</keyword>
<name>A0ABT0CFM3_THEVL</name>
<dbReference type="InterPro" id="IPR051611">
    <property type="entry name" value="ECF_transporter_component"/>
</dbReference>
<dbReference type="Pfam" id="PF02361">
    <property type="entry name" value="CbiQ"/>
    <property type="match status" value="1"/>
</dbReference>
<reference evidence="7" key="1">
    <citation type="submission" date="2021-02" db="EMBL/GenBank/DDBJ databases">
        <title>The CRISPR/cas machinery reduction and long-range gene transfer in the hot spring cyanobacterium Synechococcus.</title>
        <authorList>
            <person name="Dvorak P."/>
            <person name="Jahodarova E."/>
            <person name="Hasler P."/>
            <person name="Poulickova A."/>
        </authorList>
    </citation>
    <scope>NUCLEOTIDE SEQUENCE</scope>
    <source>
        <strain evidence="7">Rupite</strain>
    </source>
</reference>
<comment type="subcellular location">
    <subcellularLocation>
        <location evidence="1">Membrane</location>
        <topology evidence="1">Multi-pass membrane protein</topology>
    </subcellularLocation>
</comment>
<protein>
    <submittedName>
        <fullName evidence="7">Energy-coupling factor transporter transmembrane protein EcfT</fullName>
    </submittedName>
</protein>
<dbReference type="EMBL" id="JAFIRA010000080">
    <property type="protein sequence ID" value="MCJ2544569.1"/>
    <property type="molecule type" value="Genomic_DNA"/>
</dbReference>
<keyword evidence="8" id="KW-1185">Reference proteome</keyword>
<evidence type="ECO:0000256" key="1">
    <source>
        <dbReference type="ARBA" id="ARBA00004141"/>
    </source>
</evidence>
<dbReference type="PANTHER" id="PTHR34857:SF2">
    <property type="entry name" value="SLL0384 PROTEIN"/>
    <property type="match status" value="1"/>
</dbReference>
<evidence type="ECO:0000313" key="7">
    <source>
        <dbReference type="EMBL" id="MCJ2544569.1"/>
    </source>
</evidence>
<keyword evidence="3 6" id="KW-0812">Transmembrane</keyword>
<feature type="transmembrane region" description="Helical" evidence="6">
    <location>
        <begin position="108"/>
        <end position="131"/>
    </location>
</feature>
<accession>A0ABT0CFM3</accession>
<feature type="transmembrane region" description="Helical" evidence="6">
    <location>
        <begin position="21"/>
        <end position="38"/>
    </location>
</feature>
<organism evidence="7 8">
    <name type="scientific">Thermostichus vulcanus str. 'Rupite'</name>
    <dbReference type="NCBI Taxonomy" id="2813851"/>
    <lineage>
        <taxon>Bacteria</taxon>
        <taxon>Bacillati</taxon>
        <taxon>Cyanobacteriota</taxon>
        <taxon>Cyanophyceae</taxon>
        <taxon>Thermostichales</taxon>
        <taxon>Thermostichaceae</taxon>
        <taxon>Thermostichus</taxon>
    </lineage>
</organism>
<feature type="transmembrane region" description="Helical" evidence="6">
    <location>
        <begin position="254"/>
        <end position="280"/>
    </location>
</feature>
<dbReference type="CDD" id="cd16914">
    <property type="entry name" value="EcfT"/>
    <property type="match status" value="1"/>
</dbReference>
<dbReference type="RefSeq" id="WP_244353273.1">
    <property type="nucleotide sequence ID" value="NZ_JAFIRA010000080.1"/>
</dbReference>
<sequence>MLVSWKYRPRSTVIQRLDPRARLIYLACVIASLTLLGIWDLRLILPLFLFNLSLYSMARIEWQDIGRAWLFILVLLVGIVGLNVLVGGRGGPASVLEDTSDPIVSIPLGWYTLQITAVRLFFAVTQLFRMLSMAILALMMPYTFDPNLYGVAFRCLGASDKVAFTMDLALRFLPSFARDLSTVVDAQRARGYEVDNLKGGIPARLLRLAPLLVPVTMRSILTGEEVIDAMELRAFGVAPRTWLTQLRFTTQDDVLMGIGLGLIGLFGILRFGFGLGGFWMPEGLR</sequence>
<evidence type="ECO:0000256" key="3">
    <source>
        <dbReference type="ARBA" id="ARBA00022692"/>
    </source>
</evidence>
<feature type="transmembrane region" description="Helical" evidence="6">
    <location>
        <begin position="69"/>
        <end position="88"/>
    </location>
</feature>
<gene>
    <name evidence="7" type="ORF">JX360_16925</name>
</gene>
<evidence type="ECO:0000256" key="6">
    <source>
        <dbReference type="SAM" id="Phobius"/>
    </source>
</evidence>
<keyword evidence="2" id="KW-1003">Cell membrane</keyword>
<evidence type="ECO:0000313" key="8">
    <source>
        <dbReference type="Proteomes" id="UP000830835"/>
    </source>
</evidence>
<dbReference type="PANTHER" id="PTHR34857">
    <property type="entry name" value="SLL0384 PROTEIN"/>
    <property type="match status" value="1"/>
</dbReference>
<evidence type="ECO:0000256" key="5">
    <source>
        <dbReference type="ARBA" id="ARBA00023136"/>
    </source>
</evidence>
<dbReference type="Proteomes" id="UP000830835">
    <property type="component" value="Unassembled WGS sequence"/>
</dbReference>